<sequence length="362" mass="41650">MESRSEHSRHEGGQKAPQNTKDLDDVANRSDAEETGRLPSVLACPRRRYRIHESDDDLEGEGEVDHSKPDNAETSADDLDHIIDEGLNVDANEGGDDEYIHGPDNRKDAICTCCNRLESQIHTMERYRNLTNIYHRIHVLLPGKLLCLACWEFFGDNKRLRTPEEVQKFLNTVYLKEARLAGEGIICDHCKVVEGSPVCNDKKHRTNRELSQVLCYKCDLYYKDHNEHCSPNIIRSRQARIELQAAREAGRLVQCSNCYTVEGDSLLANKKKFHVNFKGDIMCPPCSTYYSEHVKQRDQQTMRHSNKRRLLKDSRQSDRQIICERCRVAESSSSCPSKHGVSRETGQILCQRCRVKVRQYDD</sequence>
<evidence type="ECO:0000256" key="1">
    <source>
        <dbReference type="SAM" id="MobiDB-lite"/>
    </source>
</evidence>
<proteinExistence type="predicted"/>
<dbReference type="VEuPathDB" id="FungiDB:BO78DRAFT_19599"/>
<gene>
    <name evidence="2" type="ORF">BO78DRAFT_19599</name>
</gene>
<dbReference type="OrthoDB" id="5386625at2759"/>
<dbReference type="STRING" id="1448318.A0A319DVB5"/>
<name>A0A319DVB5_ASPSB</name>
<feature type="compositionally biased region" description="Basic and acidic residues" evidence="1">
    <location>
        <begin position="21"/>
        <end position="36"/>
    </location>
</feature>
<feature type="region of interest" description="Disordered" evidence="1">
    <location>
        <begin position="1"/>
        <end position="78"/>
    </location>
</feature>
<keyword evidence="3" id="KW-1185">Reference proteome</keyword>
<organism evidence="2 3">
    <name type="scientific">Aspergillus sclerotiicarbonarius (strain CBS 121057 / IBT 28362)</name>
    <dbReference type="NCBI Taxonomy" id="1448318"/>
    <lineage>
        <taxon>Eukaryota</taxon>
        <taxon>Fungi</taxon>
        <taxon>Dikarya</taxon>
        <taxon>Ascomycota</taxon>
        <taxon>Pezizomycotina</taxon>
        <taxon>Eurotiomycetes</taxon>
        <taxon>Eurotiomycetidae</taxon>
        <taxon>Eurotiales</taxon>
        <taxon>Aspergillaceae</taxon>
        <taxon>Aspergillus</taxon>
        <taxon>Aspergillus subgen. Circumdati</taxon>
    </lineage>
</organism>
<dbReference type="AlphaFoldDB" id="A0A319DVB5"/>
<evidence type="ECO:0000313" key="2">
    <source>
        <dbReference type="EMBL" id="PYI01310.1"/>
    </source>
</evidence>
<dbReference type="Proteomes" id="UP000248423">
    <property type="component" value="Unassembled WGS sequence"/>
</dbReference>
<evidence type="ECO:0000313" key="3">
    <source>
        <dbReference type="Proteomes" id="UP000248423"/>
    </source>
</evidence>
<accession>A0A319DVB5</accession>
<protein>
    <submittedName>
        <fullName evidence="2">Uncharacterized protein</fullName>
    </submittedName>
</protein>
<dbReference type="EMBL" id="KZ826419">
    <property type="protein sequence ID" value="PYI01310.1"/>
    <property type="molecule type" value="Genomic_DNA"/>
</dbReference>
<feature type="compositionally biased region" description="Basic and acidic residues" evidence="1">
    <location>
        <begin position="1"/>
        <end position="13"/>
    </location>
</feature>
<reference evidence="2 3" key="1">
    <citation type="submission" date="2018-02" db="EMBL/GenBank/DDBJ databases">
        <title>The genomes of Aspergillus section Nigri reveals drivers in fungal speciation.</title>
        <authorList>
            <consortium name="DOE Joint Genome Institute"/>
            <person name="Vesth T.C."/>
            <person name="Nybo J."/>
            <person name="Theobald S."/>
            <person name="Brandl J."/>
            <person name="Frisvad J.C."/>
            <person name="Nielsen K.F."/>
            <person name="Lyhne E.K."/>
            <person name="Kogle M.E."/>
            <person name="Kuo A."/>
            <person name="Riley R."/>
            <person name="Clum A."/>
            <person name="Nolan M."/>
            <person name="Lipzen A."/>
            <person name="Salamov A."/>
            <person name="Henrissat B."/>
            <person name="Wiebenga A."/>
            <person name="De vries R.P."/>
            <person name="Grigoriev I.V."/>
            <person name="Mortensen U.H."/>
            <person name="Andersen M.R."/>
            <person name="Baker S.E."/>
        </authorList>
    </citation>
    <scope>NUCLEOTIDE SEQUENCE [LARGE SCALE GENOMIC DNA]</scope>
    <source>
        <strain evidence="2 3">CBS 121057</strain>
    </source>
</reference>